<accession>A0A917NWD8</accession>
<gene>
    <name evidence="1" type="ORF">GCM10011320_49320</name>
</gene>
<protein>
    <submittedName>
        <fullName evidence="1">Uncharacterized protein</fullName>
    </submittedName>
</protein>
<keyword evidence="2" id="KW-1185">Reference proteome</keyword>
<dbReference type="Proteomes" id="UP000661507">
    <property type="component" value="Unassembled WGS sequence"/>
</dbReference>
<organism evidence="1 2">
    <name type="scientific">Neoroseomonas lacus</name>
    <dbReference type="NCBI Taxonomy" id="287609"/>
    <lineage>
        <taxon>Bacteria</taxon>
        <taxon>Pseudomonadati</taxon>
        <taxon>Pseudomonadota</taxon>
        <taxon>Alphaproteobacteria</taxon>
        <taxon>Acetobacterales</taxon>
        <taxon>Acetobacteraceae</taxon>
        <taxon>Neoroseomonas</taxon>
    </lineage>
</organism>
<evidence type="ECO:0000313" key="2">
    <source>
        <dbReference type="Proteomes" id="UP000661507"/>
    </source>
</evidence>
<name>A0A917NWD8_9PROT</name>
<comment type="caution">
    <text evidence="1">The sequence shown here is derived from an EMBL/GenBank/DDBJ whole genome shotgun (WGS) entry which is preliminary data.</text>
</comment>
<sequence>MPEVDSTWTAMVMLGRVSAWAIATRGNVAPMARPLSKDLRRSVMMESPDLIGADARRAA</sequence>
<dbReference type="AlphaFoldDB" id="A0A917NWD8"/>
<reference evidence="1" key="1">
    <citation type="journal article" date="2014" name="Int. J. Syst. Evol. Microbiol.">
        <title>Complete genome sequence of Corynebacterium casei LMG S-19264T (=DSM 44701T), isolated from a smear-ripened cheese.</title>
        <authorList>
            <consortium name="US DOE Joint Genome Institute (JGI-PGF)"/>
            <person name="Walter F."/>
            <person name="Albersmeier A."/>
            <person name="Kalinowski J."/>
            <person name="Ruckert C."/>
        </authorList>
    </citation>
    <scope>NUCLEOTIDE SEQUENCE</scope>
    <source>
        <strain evidence="1">CGMCC 1.3617</strain>
    </source>
</reference>
<evidence type="ECO:0000313" key="1">
    <source>
        <dbReference type="EMBL" id="GGJ35690.1"/>
    </source>
</evidence>
<reference evidence="1" key="2">
    <citation type="submission" date="2020-09" db="EMBL/GenBank/DDBJ databases">
        <authorList>
            <person name="Sun Q."/>
            <person name="Zhou Y."/>
        </authorList>
    </citation>
    <scope>NUCLEOTIDE SEQUENCE</scope>
    <source>
        <strain evidence="1">CGMCC 1.3617</strain>
    </source>
</reference>
<proteinExistence type="predicted"/>
<dbReference type="EMBL" id="BMKW01000014">
    <property type="protein sequence ID" value="GGJ35690.1"/>
    <property type="molecule type" value="Genomic_DNA"/>
</dbReference>